<dbReference type="PANTHER" id="PTHR30466">
    <property type="entry name" value="FLAVIN REDUCTASE"/>
    <property type="match status" value="1"/>
</dbReference>
<dbReference type="SUPFAM" id="SSF50475">
    <property type="entry name" value="FMN-binding split barrel"/>
    <property type="match status" value="1"/>
</dbReference>
<dbReference type="EMBL" id="WESC01000003">
    <property type="protein sequence ID" value="KAB7741688.1"/>
    <property type="molecule type" value="Genomic_DNA"/>
</dbReference>
<dbReference type="GO" id="GO:0010181">
    <property type="term" value="F:FMN binding"/>
    <property type="evidence" value="ECO:0007669"/>
    <property type="project" value="InterPro"/>
</dbReference>
<keyword evidence="1" id="KW-0560">Oxidoreductase</keyword>
<dbReference type="Pfam" id="PF01613">
    <property type="entry name" value="Flavin_Reduct"/>
    <property type="match status" value="1"/>
</dbReference>
<evidence type="ECO:0000313" key="4">
    <source>
        <dbReference type="Proteomes" id="UP000468901"/>
    </source>
</evidence>
<dbReference type="InterPro" id="IPR012349">
    <property type="entry name" value="Split_barrel_FMN-bd"/>
</dbReference>
<name>A0A6N6VJT9_9HYPH</name>
<proteinExistence type="predicted"/>
<dbReference type="GO" id="GO:0042602">
    <property type="term" value="F:riboflavin reductase (NADPH) activity"/>
    <property type="evidence" value="ECO:0007669"/>
    <property type="project" value="TreeGrafter"/>
</dbReference>
<evidence type="ECO:0000256" key="1">
    <source>
        <dbReference type="ARBA" id="ARBA00023002"/>
    </source>
</evidence>
<evidence type="ECO:0000313" key="3">
    <source>
        <dbReference type="EMBL" id="KAB7741688.1"/>
    </source>
</evidence>
<dbReference type="PANTHER" id="PTHR30466:SF1">
    <property type="entry name" value="FMN REDUCTASE (NADH) RUTF"/>
    <property type="match status" value="1"/>
</dbReference>
<organism evidence="3 4">
    <name type="scientific">Parvibaculum sedimenti</name>
    <dbReference type="NCBI Taxonomy" id="2608632"/>
    <lineage>
        <taxon>Bacteria</taxon>
        <taxon>Pseudomonadati</taxon>
        <taxon>Pseudomonadota</taxon>
        <taxon>Alphaproteobacteria</taxon>
        <taxon>Hyphomicrobiales</taxon>
        <taxon>Parvibaculaceae</taxon>
        <taxon>Parvibaculum</taxon>
    </lineage>
</organism>
<feature type="domain" description="Flavin reductase like" evidence="2">
    <location>
        <begin position="17"/>
        <end position="159"/>
    </location>
</feature>
<gene>
    <name evidence="3" type="ORF">F2P47_04595</name>
</gene>
<evidence type="ECO:0000259" key="2">
    <source>
        <dbReference type="SMART" id="SM00903"/>
    </source>
</evidence>
<comment type="caution">
    <text evidence="3">The sequence shown here is derived from an EMBL/GenBank/DDBJ whole genome shotgun (WGS) entry which is preliminary data.</text>
</comment>
<dbReference type="AlphaFoldDB" id="A0A6N6VJT9"/>
<dbReference type="SMART" id="SM00903">
    <property type="entry name" value="Flavin_Reduct"/>
    <property type="match status" value="1"/>
</dbReference>
<dbReference type="RefSeq" id="WP_152214991.1">
    <property type="nucleotide sequence ID" value="NZ_JBAQYD010000187.1"/>
</dbReference>
<dbReference type="InterPro" id="IPR002563">
    <property type="entry name" value="Flavin_Rdtase-like_dom"/>
</dbReference>
<accession>A0A6N6VJT9</accession>
<dbReference type="Proteomes" id="UP000468901">
    <property type="component" value="Unassembled WGS sequence"/>
</dbReference>
<dbReference type="InterPro" id="IPR050268">
    <property type="entry name" value="NADH-dep_flavin_reductase"/>
</dbReference>
<protein>
    <submittedName>
        <fullName evidence="3">Flavin reductase</fullName>
    </submittedName>
</protein>
<keyword evidence="4" id="KW-1185">Reference proteome</keyword>
<dbReference type="Gene3D" id="2.30.110.10">
    <property type="entry name" value="Electron Transport, Fmn-binding Protein, Chain A"/>
    <property type="match status" value="1"/>
</dbReference>
<sequence>MTVMSTTIGVQDFRRACSLFATGVAVVTARLGEAQVGMTINSFASVSLEPPLVLWSLRETSRSRPVFEEAGHFAINILSAEQMPLAQHFAKGAEDVFDGHELAPSTLGLPLLTDALAHLECRTRHIYDAGDHRIFVGEVIDLTSREGSPLVFYQGRFSPGLPDLNVSGVA</sequence>
<reference evidence="3 4" key="1">
    <citation type="submission" date="2019-09" db="EMBL/GenBank/DDBJ databases">
        <title>Parvibaculum sedimenti sp. nov., isolated from sediment.</title>
        <authorList>
            <person name="Wang Y."/>
        </authorList>
    </citation>
    <scope>NUCLEOTIDE SEQUENCE [LARGE SCALE GENOMIC DNA]</scope>
    <source>
        <strain evidence="3 4">HXT-9</strain>
    </source>
</reference>